<proteinExistence type="predicted"/>
<sequence>MSSLTSWKVGWSYDCEGQAVVQDWGVVVERADWLQVQGRQVEMNPNVVLLVLLEVIDVAWVFTIAITIIEGEGEVWRKLKLTRCKRRESGPIEKESPGLSKGFLGIGPKPFAGQPNEGKARSGEGPRCSKDGGLFSLISEDQASMNGPKVRRQSCFASKVLKVMGEDGSKEAPPKNIGLYAPRSHHSPSRKLSSSRSVPQKEVARLSNLQGPIKEAKEALRPFVLRSRDGPDGAEVRDGSQHRRCLIQVQSSTPLSLAKGRFLEGAFKVSGPAQMEDFLIEGISPSKMASIKLVLVFMIIISWNTRVIDSIKKRWVVKDCLCLENPDAVLLQETKREFCHKRFVGSVWKVRNKQWAVLLASGALGGVEIFWDALKFKCLEVVLGSISVTVKLESEEEGSFWLSSIYGLGSSHFRKNFWLELQDLSGLTFPKWCVGGDFNVIRRISEKLGGSRWLANECRVEGWEDHKFMKNLQFVKSKLKEWNKVSFGELKEKKKIILLDIVVLDEKEQEGNFLSHLAARKTLRKRELEDVSLKEEVFWRQKSRAIWINEGDSKALSRRLRKVLQDTIISTQGAFVEGRQILDVVVIANELVDEKRRSREEGVAFKIDF</sequence>
<keyword evidence="2" id="KW-0812">Transmembrane</keyword>
<evidence type="ECO:0000256" key="1">
    <source>
        <dbReference type="SAM" id="MobiDB-lite"/>
    </source>
</evidence>
<organism evidence="3 4">
    <name type="scientific">Vitis vinifera</name>
    <name type="common">Grape</name>
    <dbReference type="NCBI Taxonomy" id="29760"/>
    <lineage>
        <taxon>Eukaryota</taxon>
        <taxon>Viridiplantae</taxon>
        <taxon>Streptophyta</taxon>
        <taxon>Embryophyta</taxon>
        <taxon>Tracheophyta</taxon>
        <taxon>Spermatophyta</taxon>
        <taxon>Magnoliopsida</taxon>
        <taxon>eudicotyledons</taxon>
        <taxon>Gunneridae</taxon>
        <taxon>Pentapetalae</taxon>
        <taxon>rosids</taxon>
        <taxon>Vitales</taxon>
        <taxon>Vitaceae</taxon>
        <taxon>Viteae</taxon>
        <taxon>Vitis</taxon>
    </lineage>
</organism>
<feature type="region of interest" description="Disordered" evidence="1">
    <location>
        <begin position="166"/>
        <end position="203"/>
    </location>
</feature>
<dbReference type="Gene3D" id="3.60.10.10">
    <property type="entry name" value="Endonuclease/exonuclease/phosphatase"/>
    <property type="match status" value="1"/>
</dbReference>
<dbReference type="InterPro" id="IPR036691">
    <property type="entry name" value="Endo/exonu/phosph_ase_sf"/>
</dbReference>
<keyword evidence="2" id="KW-1133">Transmembrane helix</keyword>
<dbReference type="EMBL" id="QGNW01000147">
    <property type="protein sequence ID" value="RVW91343.1"/>
    <property type="molecule type" value="Genomic_DNA"/>
</dbReference>
<reference evidence="3 4" key="1">
    <citation type="journal article" date="2018" name="PLoS Genet.">
        <title>Population sequencing reveals clonal diversity and ancestral inbreeding in the grapevine cultivar Chardonnay.</title>
        <authorList>
            <person name="Roach M.J."/>
            <person name="Johnson D.L."/>
            <person name="Bohlmann J."/>
            <person name="van Vuuren H.J."/>
            <person name="Jones S.J."/>
            <person name="Pretorius I.S."/>
            <person name="Schmidt S.A."/>
            <person name="Borneman A.R."/>
        </authorList>
    </citation>
    <scope>NUCLEOTIDE SEQUENCE [LARGE SCALE GENOMIC DNA]</scope>
    <source>
        <strain evidence="4">cv. Chardonnay</strain>
        <tissue evidence="3">Leaf</tissue>
    </source>
</reference>
<keyword evidence="2" id="KW-0472">Membrane</keyword>
<gene>
    <name evidence="3" type="ORF">CK203_035391</name>
</gene>
<dbReference type="AlphaFoldDB" id="A0A438I3R7"/>
<feature type="transmembrane region" description="Helical" evidence="2">
    <location>
        <begin position="47"/>
        <end position="69"/>
    </location>
</feature>
<dbReference type="SUPFAM" id="SSF56219">
    <property type="entry name" value="DNase I-like"/>
    <property type="match status" value="1"/>
</dbReference>
<protein>
    <recommendedName>
        <fullName evidence="5">DUF4283 domain-containing protein</fullName>
    </recommendedName>
</protein>
<evidence type="ECO:0000313" key="3">
    <source>
        <dbReference type="EMBL" id="RVW91343.1"/>
    </source>
</evidence>
<name>A0A438I3R7_VITVI</name>
<comment type="caution">
    <text evidence="3">The sequence shown here is derived from an EMBL/GenBank/DDBJ whole genome shotgun (WGS) entry which is preliminary data.</text>
</comment>
<dbReference type="Proteomes" id="UP000288805">
    <property type="component" value="Unassembled WGS sequence"/>
</dbReference>
<accession>A0A438I3R7</accession>
<evidence type="ECO:0008006" key="5">
    <source>
        <dbReference type="Google" id="ProtNLM"/>
    </source>
</evidence>
<evidence type="ECO:0000256" key="2">
    <source>
        <dbReference type="SAM" id="Phobius"/>
    </source>
</evidence>
<evidence type="ECO:0000313" key="4">
    <source>
        <dbReference type="Proteomes" id="UP000288805"/>
    </source>
</evidence>